<dbReference type="InterPro" id="IPR027417">
    <property type="entry name" value="P-loop_NTPase"/>
</dbReference>
<dbReference type="SMART" id="SM00490">
    <property type="entry name" value="HELICc"/>
    <property type="match status" value="1"/>
</dbReference>
<feature type="compositionally biased region" description="Basic and acidic residues" evidence="1">
    <location>
        <begin position="51"/>
        <end position="60"/>
    </location>
</feature>
<protein>
    <submittedName>
        <fullName evidence="3">Helicase-related protein</fullName>
    </submittedName>
</protein>
<name>A0ABV9Z9M0_9PSEU</name>
<dbReference type="GO" id="GO:0004386">
    <property type="term" value="F:helicase activity"/>
    <property type="evidence" value="ECO:0007669"/>
    <property type="project" value="UniProtKB-KW"/>
</dbReference>
<dbReference type="EMBL" id="JBHSKG010000001">
    <property type="protein sequence ID" value="MFC5136995.1"/>
    <property type="molecule type" value="Genomic_DNA"/>
</dbReference>
<dbReference type="Gene3D" id="3.40.50.300">
    <property type="entry name" value="P-loop containing nucleotide triphosphate hydrolases"/>
    <property type="match status" value="2"/>
</dbReference>
<keyword evidence="3" id="KW-0067">ATP-binding</keyword>
<gene>
    <name evidence="3" type="ORF">ACFPK1_02020</name>
</gene>
<reference evidence="4" key="1">
    <citation type="journal article" date="2019" name="Int. J. Syst. Evol. Microbiol.">
        <title>The Global Catalogue of Microorganisms (GCM) 10K type strain sequencing project: providing services to taxonomists for standard genome sequencing and annotation.</title>
        <authorList>
            <consortium name="The Broad Institute Genomics Platform"/>
            <consortium name="The Broad Institute Genome Sequencing Center for Infectious Disease"/>
            <person name="Wu L."/>
            <person name="Ma J."/>
        </authorList>
    </citation>
    <scope>NUCLEOTIDE SEQUENCE [LARGE SCALE GENOMIC DNA]</scope>
    <source>
        <strain evidence="4">XZYJ18</strain>
    </source>
</reference>
<evidence type="ECO:0000256" key="1">
    <source>
        <dbReference type="SAM" id="MobiDB-lite"/>
    </source>
</evidence>
<feature type="region of interest" description="Disordered" evidence="1">
    <location>
        <begin position="50"/>
        <end position="71"/>
    </location>
</feature>
<dbReference type="Proteomes" id="UP001596175">
    <property type="component" value="Unassembled WGS sequence"/>
</dbReference>
<feature type="domain" description="Helicase C-terminal" evidence="2">
    <location>
        <begin position="761"/>
        <end position="936"/>
    </location>
</feature>
<dbReference type="CDD" id="cd18785">
    <property type="entry name" value="SF2_C"/>
    <property type="match status" value="1"/>
</dbReference>
<sequence length="1074" mass="118112">MPDLGPHYGFRNELADRLLADLLGPALGDEEILDEEPLSAYVTGVLHARRAGAESRRDEAEAREDDVGESRVRNDEVVDTGISISSVQKPSAMGLTFSVDPERSPSLQIEIRAARYEPIDDTGRVVTATRAERRGVDTDSVRWRRSPLTPTILEVGVIGADAERHRVGDGLELRVKRRVPTASGLLPITVSLVNTAVVDQAEVLDPYCWFQPGVTVSTTSPAIVDRTRTREEAPPDVVTASLLHRHAPSFATGHGCSVDWPSWTPPAPGEVGAEPARTGRLVTAWVPSRDVLLTESNPSVGDISMQELALAPEDVVRSRLLTIVDAYEVWIGARRDEAEELSGTPYAEVAIQHLDECATAARRMRSGIALLQDEQVMRAFRLANETMAVQRARSAWVRAGRVGEPDLSAASWRPFQIGFVLLCLDGIADASHEDRDVADLLWFPTGGGKTEAYLGLIAFTTYLRRLRGGAQGAGVTVLMRYTLRLLTLQQFERAAALICAMEVVRRREQDLGREPMSIGMWVGRAATPNSLKEAKKALEQLAAGKQLDEENPVQLTSCPWCGTPIDHNDYEVDERATRLVVRCPSSSCPFLDGIPVHVVDETIYHAHPTLVIATSDKFALMTWKADVAAVFNRLGSLEGTPPPELIVQDELHLISGPLGSLAGLYETAVDYASGSPKVIASTATIRRADEQGRRLFDRTTRQFPPPGLDARDSWFAVEAPAARRATRSYVGVLAPGTSQATLLIRTYASLLHHAARIDAPAVVRDAYWTLVGYFSSLRLLSAAELQVHADVVERLGQLAHRDGGLSRSGELLLSELTSRLRSSEVPTRLQELFTAIGDDAQPLDVVLATNMISVGVDVDRLGLMAVMGQPQATAEYIQATSRVGRRDPGLVVTMYNASRSRDRSHYESFVPYHSALYRQVESTSVTPFAPRARDRALHAALVAMLRMTEPLARADEAAASLDTFEGKAEDLIELIGRRARSMDHSVRHGGSEVSEDEEFVVAELEEFLDRWRDLSRTNSRLRYEPRRTFGSGPRDPAAALLRGYEQDDDLQLATETMWSLRDVDVECPLYLERH</sequence>
<accession>A0ABV9Z9M0</accession>
<keyword evidence="3" id="KW-0378">Hydrolase</keyword>
<evidence type="ECO:0000313" key="4">
    <source>
        <dbReference type="Proteomes" id="UP001596175"/>
    </source>
</evidence>
<keyword evidence="3" id="KW-0547">Nucleotide-binding</keyword>
<keyword evidence="3" id="KW-0347">Helicase</keyword>
<proteinExistence type="predicted"/>
<dbReference type="RefSeq" id="WP_378019216.1">
    <property type="nucleotide sequence ID" value="NZ_JBHSKG010000001.1"/>
</dbReference>
<dbReference type="InterPro" id="IPR001650">
    <property type="entry name" value="Helicase_C-like"/>
</dbReference>
<keyword evidence="4" id="KW-1185">Reference proteome</keyword>
<organism evidence="3 4">
    <name type="scientific">Actinomycetospora rhizophila</name>
    <dbReference type="NCBI Taxonomy" id="1416876"/>
    <lineage>
        <taxon>Bacteria</taxon>
        <taxon>Bacillati</taxon>
        <taxon>Actinomycetota</taxon>
        <taxon>Actinomycetes</taxon>
        <taxon>Pseudonocardiales</taxon>
        <taxon>Pseudonocardiaceae</taxon>
        <taxon>Actinomycetospora</taxon>
    </lineage>
</organism>
<dbReference type="Pfam" id="PF00271">
    <property type="entry name" value="Helicase_C"/>
    <property type="match status" value="1"/>
</dbReference>
<evidence type="ECO:0000259" key="2">
    <source>
        <dbReference type="PROSITE" id="PS51194"/>
    </source>
</evidence>
<dbReference type="SUPFAM" id="SSF52540">
    <property type="entry name" value="P-loop containing nucleoside triphosphate hydrolases"/>
    <property type="match status" value="1"/>
</dbReference>
<dbReference type="PROSITE" id="PS51194">
    <property type="entry name" value="HELICASE_CTER"/>
    <property type="match status" value="1"/>
</dbReference>
<evidence type="ECO:0000313" key="3">
    <source>
        <dbReference type="EMBL" id="MFC5136995.1"/>
    </source>
</evidence>
<comment type="caution">
    <text evidence="3">The sequence shown here is derived from an EMBL/GenBank/DDBJ whole genome shotgun (WGS) entry which is preliminary data.</text>
</comment>